<reference evidence="7" key="1">
    <citation type="journal article" date="2020" name="mSystems">
        <title>Genome- and Community-Level Interaction Insights into Carbon Utilization and Element Cycling Functions of Hydrothermarchaeota in Hydrothermal Sediment.</title>
        <authorList>
            <person name="Zhou Z."/>
            <person name="Liu Y."/>
            <person name="Xu W."/>
            <person name="Pan J."/>
            <person name="Luo Z.H."/>
            <person name="Li M."/>
        </authorList>
    </citation>
    <scope>NUCLEOTIDE SEQUENCE [LARGE SCALE GENOMIC DNA]</scope>
    <source>
        <strain evidence="7">SpSt-735</strain>
    </source>
</reference>
<dbReference type="PANTHER" id="PTHR10535">
    <property type="entry name" value="DNA-DIRECTED RNA POLYMERASES I, II, AND III SUBUNIT RPABC1"/>
    <property type="match status" value="1"/>
</dbReference>
<evidence type="ECO:0000313" key="7">
    <source>
        <dbReference type="EMBL" id="HGI44178.1"/>
    </source>
</evidence>
<dbReference type="InterPro" id="IPR035913">
    <property type="entry name" value="RPB5-like_sf"/>
</dbReference>
<dbReference type="GO" id="GO:0003899">
    <property type="term" value="F:DNA-directed RNA polymerase activity"/>
    <property type="evidence" value="ECO:0007669"/>
    <property type="project" value="UniProtKB-UniRule"/>
</dbReference>
<comment type="catalytic activity">
    <reaction evidence="5">
        <text>RNA(n) + a ribonucleoside 5'-triphosphate = RNA(n+1) + diphosphate</text>
        <dbReference type="Rhea" id="RHEA:21248"/>
        <dbReference type="Rhea" id="RHEA-COMP:14527"/>
        <dbReference type="Rhea" id="RHEA-COMP:17342"/>
        <dbReference type="ChEBI" id="CHEBI:33019"/>
        <dbReference type="ChEBI" id="CHEBI:61557"/>
        <dbReference type="ChEBI" id="CHEBI:140395"/>
        <dbReference type="EC" id="2.7.7.6"/>
    </reaction>
</comment>
<sequence length="80" mass="8963">MPRKVNVLNHELVPKHVLLSREEAKRILKRLGLRKNELPWIYSTDPVARALGAKPGDVIMVIRRSPTAGEAVAFRVVVKG</sequence>
<feature type="domain" description="RNA polymerase subunit H/Rpb5 C-terminal" evidence="6">
    <location>
        <begin position="5"/>
        <end position="77"/>
    </location>
</feature>
<evidence type="ECO:0000256" key="2">
    <source>
        <dbReference type="ARBA" id="ARBA00022695"/>
    </source>
</evidence>
<evidence type="ECO:0000256" key="1">
    <source>
        <dbReference type="ARBA" id="ARBA00022478"/>
    </source>
</evidence>
<dbReference type="InterPro" id="IPR020608">
    <property type="entry name" value="RNA_pol_subH/Rpb5_CS"/>
</dbReference>
<name>A0A7C4BBE9_THEPE</name>
<comment type="similarity">
    <text evidence="4 5">Belongs to the archaeal Rpo5/eukaryotic RPB5 RNA polymerase subunit family.</text>
</comment>
<organism evidence="7">
    <name type="scientific">Thermofilum pendens</name>
    <dbReference type="NCBI Taxonomy" id="2269"/>
    <lineage>
        <taxon>Archaea</taxon>
        <taxon>Thermoproteota</taxon>
        <taxon>Thermoprotei</taxon>
        <taxon>Thermofilales</taxon>
        <taxon>Thermofilaceae</taxon>
        <taxon>Thermofilum</taxon>
    </lineage>
</organism>
<evidence type="ECO:0000256" key="4">
    <source>
        <dbReference type="ARBA" id="ARBA00025765"/>
    </source>
</evidence>
<dbReference type="GO" id="GO:0003677">
    <property type="term" value="F:DNA binding"/>
    <property type="evidence" value="ECO:0007669"/>
    <property type="project" value="InterPro"/>
</dbReference>
<gene>
    <name evidence="5" type="primary">rpo5</name>
    <name evidence="5" type="synonym">rpoH</name>
    <name evidence="7" type="ORF">ENV17_07325</name>
</gene>
<keyword evidence="5" id="KW-0963">Cytoplasm</keyword>
<comment type="subunit">
    <text evidence="5">Part of the RNA polymerase complex.</text>
</comment>
<dbReference type="EMBL" id="DTFI01000205">
    <property type="protein sequence ID" value="HGI44178.1"/>
    <property type="molecule type" value="Genomic_DNA"/>
</dbReference>
<dbReference type="NCBIfam" id="NF007129">
    <property type="entry name" value="PRK09570.1"/>
    <property type="match status" value="1"/>
</dbReference>
<keyword evidence="3 5" id="KW-0804">Transcription</keyword>
<proteinExistence type="inferred from homology"/>
<comment type="subcellular location">
    <subcellularLocation>
        <location evidence="5">Cytoplasm</location>
    </subcellularLocation>
</comment>
<dbReference type="GO" id="GO:0005737">
    <property type="term" value="C:cytoplasm"/>
    <property type="evidence" value="ECO:0007669"/>
    <property type="project" value="UniProtKB-SubCell"/>
</dbReference>
<dbReference type="SUPFAM" id="SSF55287">
    <property type="entry name" value="RPB5-like RNA polymerase subunit"/>
    <property type="match status" value="1"/>
</dbReference>
<evidence type="ECO:0000259" key="6">
    <source>
        <dbReference type="Pfam" id="PF01191"/>
    </source>
</evidence>
<dbReference type="AlphaFoldDB" id="A0A7C4BBE9"/>
<dbReference type="Gene3D" id="3.90.940.20">
    <property type="entry name" value="RPB5-like RNA polymerase subunit"/>
    <property type="match status" value="1"/>
</dbReference>
<dbReference type="HAMAP" id="MF_00025">
    <property type="entry name" value="RNApol_Rpo5_RPB5"/>
    <property type="match status" value="1"/>
</dbReference>
<dbReference type="InterPro" id="IPR014381">
    <property type="entry name" value="Arch_Rpo5/euc_Rpb5"/>
</dbReference>
<evidence type="ECO:0000256" key="5">
    <source>
        <dbReference type="HAMAP-Rule" id="MF_00025"/>
    </source>
</evidence>
<keyword evidence="5 7" id="KW-0808">Transferase</keyword>
<dbReference type="GO" id="GO:0042797">
    <property type="term" value="P:tRNA transcription by RNA polymerase III"/>
    <property type="evidence" value="ECO:0007669"/>
    <property type="project" value="TreeGrafter"/>
</dbReference>
<dbReference type="EC" id="2.7.7.6" evidence="5"/>
<comment type="caution">
    <text evidence="7">The sequence shown here is derived from an EMBL/GenBank/DDBJ whole genome shotgun (WGS) entry which is preliminary data.</text>
</comment>
<dbReference type="Pfam" id="PF01191">
    <property type="entry name" value="RNA_pol_Rpb5_C"/>
    <property type="match status" value="1"/>
</dbReference>
<accession>A0A7C4BBE9</accession>
<dbReference type="GO" id="GO:0000428">
    <property type="term" value="C:DNA-directed RNA polymerase complex"/>
    <property type="evidence" value="ECO:0007669"/>
    <property type="project" value="UniProtKB-KW"/>
</dbReference>
<keyword evidence="1 5" id="KW-0240">DNA-directed RNA polymerase</keyword>
<dbReference type="PANTHER" id="PTHR10535:SF0">
    <property type="entry name" value="DNA-DIRECTED RNA POLYMERASES I, II, AND III SUBUNIT RPABC1"/>
    <property type="match status" value="1"/>
</dbReference>
<dbReference type="GO" id="GO:0006362">
    <property type="term" value="P:transcription elongation by RNA polymerase I"/>
    <property type="evidence" value="ECO:0007669"/>
    <property type="project" value="TreeGrafter"/>
</dbReference>
<keyword evidence="2 5" id="KW-0548">Nucleotidyltransferase</keyword>
<dbReference type="PROSITE" id="PS01110">
    <property type="entry name" value="RNA_POL_H_23KD"/>
    <property type="match status" value="1"/>
</dbReference>
<protein>
    <recommendedName>
        <fullName evidence="5">DNA-directed RNA polymerase subunit Rpo5</fullName>
        <ecNumber evidence="5">2.7.7.6</ecNumber>
    </recommendedName>
    <alternativeName>
        <fullName evidence="5">DNA-directed RNA polymerase subunit H</fullName>
    </alternativeName>
</protein>
<dbReference type="GO" id="GO:0006366">
    <property type="term" value="P:transcription by RNA polymerase II"/>
    <property type="evidence" value="ECO:0007669"/>
    <property type="project" value="TreeGrafter"/>
</dbReference>
<dbReference type="InterPro" id="IPR000783">
    <property type="entry name" value="RNA_pol_subH/Rpb5_C"/>
</dbReference>
<comment type="function">
    <text evidence="5">DNA-dependent RNA polymerase (RNAP) catalyzes the transcription of DNA into RNA using the four ribonucleoside triphosphates as substrates.</text>
</comment>
<dbReference type="FunFam" id="3.90.940.20:FF:000001">
    <property type="entry name" value="DNA-directed RNA polymerases I, II, and III subunit RPABC1"/>
    <property type="match status" value="1"/>
</dbReference>
<evidence type="ECO:0000256" key="3">
    <source>
        <dbReference type="ARBA" id="ARBA00023163"/>
    </source>
</evidence>